<dbReference type="GeneID" id="97192922"/>
<evidence type="ECO:0000256" key="6">
    <source>
        <dbReference type="HAMAP-Rule" id="MF_00050"/>
    </source>
</evidence>
<proteinExistence type="inferred from homology"/>
<evidence type="ECO:0000256" key="4">
    <source>
        <dbReference type="ARBA" id="ARBA00022917"/>
    </source>
</evidence>
<dbReference type="OrthoDB" id="9808348at2"/>
<dbReference type="InterPro" id="IPR014039">
    <property type="entry name" value="Transl_elong_EFTs/EF1B_dimer"/>
</dbReference>
<dbReference type="EMBL" id="QVLX01000001">
    <property type="protein sequence ID" value="RGE89847.1"/>
    <property type="molecule type" value="Genomic_DNA"/>
</dbReference>
<dbReference type="HAMAP" id="MF_00050">
    <property type="entry name" value="EF_Ts"/>
    <property type="match status" value="1"/>
</dbReference>
<keyword evidence="3 6" id="KW-0251">Elongation factor</keyword>
<dbReference type="InterPro" id="IPR001816">
    <property type="entry name" value="Transl_elong_EFTs/EF1B"/>
</dbReference>
<dbReference type="FunFam" id="1.10.8.10:FF:000001">
    <property type="entry name" value="Elongation factor Ts"/>
    <property type="match status" value="1"/>
</dbReference>
<dbReference type="SUPFAM" id="SSF46934">
    <property type="entry name" value="UBA-like"/>
    <property type="match status" value="1"/>
</dbReference>
<dbReference type="InterPro" id="IPR036402">
    <property type="entry name" value="EF-Ts_dimer_sf"/>
</dbReference>
<dbReference type="PANTHER" id="PTHR11741:SF0">
    <property type="entry name" value="ELONGATION FACTOR TS, MITOCHONDRIAL"/>
    <property type="match status" value="1"/>
</dbReference>
<dbReference type="FunFam" id="1.10.286.20:FF:000001">
    <property type="entry name" value="Elongation factor Ts"/>
    <property type="match status" value="1"/>
</dbReference>
<dbReference type="SUPFAM" id="SSF54713">
    <property type="entry name" value="Elongation factor Ts (EF-Ts), dimerisation domain"/>
    <property type="match status" value="2"/>
</dbReference>
<comment type="caution">
    <text evidence="10">The sequence shown here is derived from an EMBL/GenBank/DDBJ whole genome shotgun (WGS) entry which is preliminary data.</text>
</comment>
<dbReference type="PROSITE" id="PS01126">
    <property type="entry name" value="EF_TS_1"/>
    <property type="match status" value="1"/>
</dbReference>
<accession>A0A3E3K570</accession>
<comment type="subcellular location">
    <subcellularLocation>
        <location evidence="6 8">Cytoplasm</location>
    </subcellularLocation>
</comment>
<feature type="domain" description="Translation elongation factor EFTs/EF1B dimerisation" evidence="9">
    <location>
        <begin position="71"/>
        <end position="287"/>
    </location>
</feature>
<comment type="function">
    <text evidence="5 6 7">Associates with the EF-Tu.GDP complex and induces the exchange of GDP to GTP. It remains bound to the aminoacyl-tRNA.EF-Tu.GTP complex up to the GTP hydrolysis stage on the ribosome.</text>
</comment>
<dbReference type="NCBIfam" id="TIGR00116">
    <property type="entry name" value="tsf"/>
    <property type="match status" value="1"/>
</dbReference>
<dbReference type="GO" id="GO:0003746">
    <property type="term" value="F:translation elongation factor activity"/>
    <property type="evidence" value="ECO:0007669"/>
    <property type="project" value="UniProtKB-UniRule"/>
</dbReference>
<dbReference type="InterPro" id="IPR009060">
    <property type="entry name" value="UBA-like_sf"/>
</dbReference>
<comment type="similarity">
    <text evidence="1 6 7">Belongs to the EF-Ts family.</text>
</comment>
<evidence type="ECO:0000256" key="1">
    <source>
        <dbReference type="ARBA" id="ARBA00005532"/>
    </source>
</evidence>
<evidence type="ECO:0000256" key="2">
    <source>
        <dbReference type="ARBA" id="ARBA00016956"/>
    </source>
</evidence>
<organism evidence="10 11">
    <name type="scientific">Sellimonas intestinalis</name>
    <dbReference type="NCBI Taxonomy" id="1653434"/>
    <lineage>
        <taxon>Bacteria</taxon>
        <taxon>Bacillati</taxon>
        <taxon>Bacillota</taxon>
        <taxon>Clostridia</taxon>
        <taxon>Lachnospirales</taxon>
        <taxon>Lachnospiraceae</taxon>
        <taxon>Sellimonas</taxon>
    </lineage>
</organism>
<keyword evidence="4 6" id="KW-0648">Protein biosynthesis</keyword>
<evidence type="ECO:0000313" key="11">
    <source>
        <dbReference type="Proteomes" id="UP000261080"/>
    </source>
</evidence>
<dbReference type="Pfam" id="PF00889">
    <property type="entry name" value="EF_TS"/>
    <property type="match status" value="1"/>
</dbReference>
<evidence type="ECO:0000313" key="10">
    <source>
        <dbReference type="EMBL" id="RGE89847.1"/>
    </source>
</evidence>
<evidence type="ECO:0000256" key="3">
    <source>
        <dbReference type="ARBA" id="ARBA00022768"/>
    </source>
</evidence>
<dbReference type="CDD" id="cd14275">
    <property type="entry name" value="UBA_EF-Ts"/>
    <property type="match status" value="1"/>
</dbReference>
<feature type="region of interest" description="Involved in Mg(2+) ion dislocation from EF-Tu" evidence="6">
    <location>
        <begin position="80"/>
        <end position="83"/>
    </location>
</feature>
<dbReference type="Gene3D" id="3.30.479.20">
    <property type="entry name" value="Elongation factor Ts, dimerisation domain"/>
    <property type="match status" value="2"/>
</dbReference>
<keyword evidence="11" id="KW-1185">Reference proteome</keyword>
<name>A0A3E3K570_9FIRM</name>
<dbReference type="RefSeq" id="WP_024732731.1">
    <property type="nucleotide sequence ID" value="NZ_CALBAT010000003.1"/>
</dbReference>
<dbReference type="PANTHER" id="PTHR11741">
    <property type="entry name" value="ELONGATION FACTOR TS"/>
    <property type="match status" value="1"/>
</dbReference>
<evidence type="ECO:0000256" key="8">
    <source>
        <dbReference type="RuleBase" id="RU000643"/>
    </source>
</evidence>
<dbReference type="Gene3D" id="1.10.8.10">
    <property type="entry name" value="DNA helicase RuvA subunit, C-terminal domain"/>
    <property type="match status" value="1"/>
</dbReference>
<sequence>MAVTASMVKELREMTGAGMMDCKKALSETNGDMDAAVEFLRKNGQAKAEKKAGRIAAEGLVKASVKEDKVAAIVEVNSETDFVAKNAEFQGFVDAVVEQALGTSAADMDAFMAEAWNADPSKTVQDALTEKISVIGEKLNIRRFEKITSEGCVVAYIHGGGRIGVLVEADTNVVNDEIRTCLKNVAMQVAAMSPKYVSRDEVSQEFMDHEKEILLAQAKKENPNKPDNIIEKMIVGRLNKELKEYCLLDQVYVQDSDLTVGKYVEKVAKENNAEVTVKKFVRFETGEGIEKKVDDFAAEVAAQAGM</sequence>
<evidence type="ECO:0000256" key="5">
    <source>
        <dbReference type="ARBA" id="ARBA00025453"/>
    </source>
</evidence>
<dbReference type="GO" id="GO:0005737">
    <property type="term" value="C:cytoplasm"/>
    <property type="evidence" value="ECO:0007669"/>
    <property type="project" value="UniProtKB-SubCell"/>
</dbReference>
<evidence type="ECO:0000256" key="7">
    <source>
        <dbReference type="RuleBase" id="RU000642"/>
    </source>
</evidence>
<gene>
    <name evidence="6" type="primary">tsf</name>
    <name evidence="10" type="ORF">DW016_00800</name>
</gene>
<evidence type="ECO:0000259" key="9">
    <source>
        <dbReference type="Pfam" id="PF00889"/>
    </source>
</evidence>
<protein>
    <recommendedName>
        <fullName evidence="2 6">Elongation factor Ts</fullName>
        <shortName evidence="6">EF-Ts</shortName>
    </recommendedName>
</protein>
<keyword evidence="6" id="KW-0963">Cytoplasm</keyword>
<dbReference type="Proteomes" id="UP000261080">
    <property type="component" value="Unassembled WGS sequence"/>
</dbReference>
<dbReference type="InterPro" id="IPR018101">
    <property type="entry name" value="Transl_elong_Ts_CS"/>
</dbReference>
<dbReference type="AlphaFoldDB" id="A0A3E3K570"/>
<dbReference type="PROSITE" id="PS01127">
    <property type="entry name" value="EF_TS_2"/>
    <property type="match status" value="1"/>
</dbReference>
<dbReference type="Gene3D" id="1.10.286.20">
    <property type="match status" value="1"/>
</dbReference>
<reference evidence="10 11" key="1">
    <citation type="submission" date="2018-08" db="EMBL/GenBank/DDBJ databases">
        <title>A genome reference for cultivated species of the human gut microbiota.</title>
        <authorList>
            <person name="Zou Y."/>
            <person name="Xue W."/>
            <person name="Luo G."/>
        </authorList>
    </citation>
    <scope>NUCLEOTIDE SEQUENCE [LARGE SCALE GENOMIC DNA]</scope>
    <source>
        <strain evidence="10 11">AF37-2AT</strain>
    </source>
</reference>